<dbReference type="InterPro" id="IPR008928">
    <property type="entry name" value="6-hairpin_glycosidase_sf"/>
</dbReference>
<dbReference type="Gene3D" id="2.70.98.50">
    <property type="entry name" value="putative glycoside hydrolase family protein from bacillus halodurans"/>
    <property type="match status" value="1"/>
</dbReference>
<dbReference type="Pfam" id="PF14498">
    <property type="entry name" value="Glyco_hyd_65N_2"/>
    <property type="match status" value="1"/>
</dbReference>
<dbReference type="PANTHER" id="PTHR31084:SF0">
    <property type="entry name" value="ALPHA-L-FUCOSIDASE 2"/>
    <property type="match status" value="1"/>
</dbReference>
<dbReference type="InterPro" id="IPR054363">
    <property type="entry name" value="GH95_cat"/>
</dbReference>
<dbReference type="GO" id="GO:0005975">
    <property type="term" value="P:carbohydrate metabolic process"/>
    <property type="evidence" value="ECO:0007669"/>
    <property type="project" value="InterPro"/>
</dbReference>
<dbReference type="InterPro" id="IPR049053">
    <property type="entry name" value="AFCA-like_C"/>
</dbReference>
<keyword evidence="5" id="KW-1185">Reference proteome</keyword>
<dbReference type="GO" id="GO:0004560">
    <property type="term" value="F:alpha-L-fucosidase activity"/>
    <property type="evidence" value="ECO:0007669"/>
    <property type="project" value="UniProtKB-EC"/>
</dbReference>
<reference evidence="4 5" key="1">
    <citation type="submission" date="2020-08" db="EMBL/GenBank/DDBJ databases">
        <title>Genomic Encyclopedia of Type Strains, Phase III (KMG-III): the genomes of soil and plant-associated and newly described type strains.</title>
        <authorList>
            <person name="Whitman W."/>
        </authorList>
    </citation>
    <scope>NUCLEOTIDE SEQUENCE [LARGE SCALE GENOMIC DNA]</scope>
    <source>
        <strain evidence="4 5">CECT 8075</strain>
    </source>
</reference>
<accession>A0A7W5H6A1</accession>
<dbReference type="AlphaFoldDB" id="A0A7W5H6A1"/>
<evidence type="ECO:0000259" key="3">
    <source>
        <dbReference type="Pfam" id="PF22124"/>
    </source>
</evidence>
<keyword evidence="4" id="KW-0378">Hydrolase</keyword>
<feature type="domain" description="Glycosyl hydrolase family 95 catalytic" evidence="3">
    <location>
        <begin position="295"/>
        <end position="700"/>
    </location>
</feature>
<evidence type="ECO:0000259" key="1">
    <source>
        <dbReference type="Pfam" id="PF14498"/>
    </source>
</evidence>
<gene>
    <name evidence="4" type="ORF">FHS27_002902</name>
</gene>
<dbReference type="Pfam" id="PF21307">
    <property type="entry name" value="Glyco_hydro_95_C"/>
    <property type="match status" value="1"/>
</dbReference>
<dbReference type="EC" id="3.2.1.51" evidence="4"/>
<name>A0A7W5H6A1_9BACT</name>
<dbReference type="InterPro" id="IPR012341">
    <property type="entry name" value="6hp_glycosidase-like_sf"/>
</dbReference>
<dbReference type="InterPro" id="IPR013780">
    <property type="entry name" value="Glyco_hydro_b"/>
</dbReference>
<dbReference type="Proteomes" id="UP000536179">
    <property type="component" value="Unassembled WGS sequence"/>
</dbReference>
<keyword evidence="4" id="KW-0326">Glycosidase</keyword>
<sequence length="786" mass="87023">MLLLSIQTASLSLHADADDALTLWYTQPASEWMEALPIGNGRLGAMVYGGVQQERLQLNEDTLWSGGPHSYDNPEAYSHLATVRKLLNQGEYAKAEDVAQNMLGIPKYQHAYMPLGDLFLDFPYAQSPNDYRCELDMQNAVSTVTYRIGDARFTRTVFASNPDQAIVMHLACDKPGRIDFDLSMTSPHQHQSRLSGVNGLLMTGEVFRNPDKRGSGSRSLIGPWENAGLKFAAKARVTSDGGTAATQDDRISVRDADAVTIVYAAATSYVNYRDIGADAVQRAEDTIASIGDTPYEQLYQQHVDDYSKLFGRVAINLGGNEADENLPTAERIQRAKDGQNDPRLAEQAFQFARYLMISGSRPGTQPLNLQGIWNNEINPPWGSKYTININIQMIYWIAEVCNLSDCHEPLLRMIDELQEPGRRTAKIHYEADGWVTHHNTDLWRGTAPVDGAQWGIWPTGGAWLCQHLWEHYRYTGDIEFLKRSYPIIKGATEFFLDTLVENEDGYLITSPSISPEHSHGGGTKDGLSVGRSGTSLCAGPTMDLQVLSDLFANCIDASEILKTDDAFRTRVSGMRSRLQPMQIGRTGQLQEWLEDWDNPNDQHSHVSHMYGLFPSSQINSRDTPDLFRAAHTSLIQRGDSGGWPGGWRVCLWARLGDGDHAHDVLRGHVLPRFTTNLLNQGSVYQIDANFGAAAGIAEMLLQSHLSTDDGSQLLHLLPALPPAWPNGSIQGLRARGGFEVDIAWADGKLTNASIRSLNGTPLAVRYGDTTQTSHPAKGNRFLWNNN</sequence>
<dbReference type="InterPro" id="IPR027414">
    <property type="entry name" value="GH95_N_dom"/>
</dbReference>
<feature type="domain" description="Glycosyl hydrolase family 95 N-terminal" evidence="1">
    <location>
        <begin position="23"/>
        <end position="271"/>
    </location>
</feature>
<evidence type="ECO:0000313" key="5">
    <source>
        <dbReference type="Proteomes" id="UP000536179"/>
    </source>
</evidence>
<dbReference type="PANTHER" id="PTHR31084">
    <property type="entry name" value="ALPHA-L-FUCOSIDASE 2"/>
    <property type="match status" value="1"/>
</dbReference>
<evidence type="ECO:0000313" key="4">
    <source>
        <dbReference type="EMBL" id="MBB3207083.1"/>
    </source>
</evidence>
<evidence type="ECO:0000259" key="2">
    <source>
        <dbReference type="Pfam" id="PF21307"/>
    </source>
</evidence>
<dbReference type="InterPro" id="IPR016518">
    <property type="entry name" value="Alpha-L-fucosidase"/>
</dbReference>
<dbReference type="EMBL" id="JACHXU010000009">
    <property type="protein sequence ID" value="MBB3207083.1"/>
    <property type="molecule type" value="Genomic_DNA"/>
</dbReference>
<dbReference type="Gene3D" id="1.50.10.10">
    <property type="match status" value="1"/>
</dbReference>
<protein>
    <submittedName>
        <fullName evidence="4">Alpha-L-fucosidase 2</fullName>
        <ecNumber evidence="4">3.2.1.51</ecNumber>
    </submittedName>
</protein>
<proteinExistence type="predicted"/>
<feature type="domain" description="Alpha fucosidase A-like C-terminal" evidence="2">
    <location>
        <begin position="712"/>
        <end position="774"/>
    </location>
</feature>
<comment type="caution">
    <text evidence="4">The sequence shown here is derived from an EMBL/GenBank/DDBJ whole genome shotgun (WGS) entry which is preliminary data.</text>
</comment>
<dbReference type="Gene3D" id="2.60.40.1180">
    <property type="entry name" value="Golgi alpha-mannosidase II"/>
    <property type="match status" value="1"/>
</dbReference>
<dbReference type="SUPFAM" id="SSF48208">
    <property type="entry name" value="Six-hairpin glycosidases"/>
    <property type="match status" value="1"/>
</dbReference>
<dbReference type="Pfam" id="PF22124">
    <property type="entry name" value="Glyco_hydro_95_cat"/>
    <property type="match status" value="1"/>
</dbReference>
<organism evidence="4 5">
    <name type="scientific">Aporhodopirellula rubra</name>
    <dbReference type="NCBI Taxonomy" id="980271"/>
    <lineage>
        <taxon>Bacteria</taxon>
        <taxon>Pseudomonadati</taxon>
        <taxon>Planctomycetota</taxon>
        <taxon>Planctomycetia</taxon>
        <taxon>Pirellulales</taxon>
        <taxon>Pirellulaceae</taxon>
        <taxon>Aporhodopirellula</taxon>
    </lineage>
</organism>
<dbReference type="PIRSF" id="PIRSF007663">
    <property type="entry name" value="UCP007663"/>
    <property type="match status" value="1"/>
</dbReference>